<dbReference type="GO" id="GO:0008233">
    <property type="term" value="F:peptidase activity"/>
    <property type="evidence" value="ECO:0007669"/>
    <property type="project" value="UniProtKB-KW"/>
</dbReference>
<dbReference type="Gene3D" id="2.30.110.10">
    <property type="entry name" value="Electron Transport, Fmn-binding Protein, Chain A"/>
    <property type="match status" value="1"/>
</dbReference>
<reference evidence="1 2" key="1">
    <citation type="submission" date="2019-02" db="EMBL/GenBank/DDBJ databases">
        <title>Deep-cultivation of Planctomycetes and their phenomic and genomic characterization uncovers novel biology.</title>
        <authorList>
            <person name="Wiegand S."/>
            <person name="Jogler M."/>
            <person name="Boedeker C."/>
            <person name="Pinto D."/>
            <person name="Vollmers J."/>
            <person name="Rivas-Marin E."/>
            <person name="Kohn T."/>
            <person name="Peeters S.H."/>
            <person name="Heuer A."/>
            <person name="Rast P."/>
            <person name="Oberbeckmann S."/>
            <person name="Bunk B."/>
            <person name="Jeske O."/>
            <person name="Meyerdierks A."/>
            <person name="Storesund J.E."/>
            <person name="Kallscheuer N."/>
            <person name="Luecker S."/>
            <person name="Lage O.M."/>
            <person name="Pohl T."/>
            <person name="Merkel B.J."/>
            <person name="Hornburger P."/>
            <person name="Mueller R.-W."/>
            <person name="Bruemmer F."/>
            <person name="Labrenz M."/>
            <person name="Spormann A.M."/>
            <person name="Op den Camp H."/>
            <person name="Overmann J."/>
            <person name="Amann R."/>
            <person name="Jetten M.S.M."/>
            <person name="Mascher T."/>
            <person name="Medema M.H."/>
            <person name="Devos D.P."/>
            <person name="Kaster A.-K."/>
            <person name="Ovreas L."/>
            <person name="Rohde M."/>
            <person name="Galperin M.Y."/>
            <person name="Jogler C."/>
        </authorList>
    </citation>
    <scope>NUCLEOTIDE SEQUENCE [LARGE SCALE GENOMIC DNA]</scope>
    <source>
        <strain evidence="1 2">ETA_A8</strain>
    </source>
</reference>
<evidence type="ECO:0000313" key="2">
    <source>
        <dbReference type="Proteomes" id="UP000315017"/>
    </source>
</evidence>
<dbReference type="RefSeq" id="WP_145097196.1">
    <property type="nucleotide sequence ID" value="NZ_CP036274.1"/>
</dbReference>
<dbReference type="SUPFAM" id="SSF50475">
    <property type="entry name" value="FMN-binding split barrel"/>
    <property type="match status" value="1"/>
</dbReference>
<dbReference type="PANTHER" id="PTHR35802">
    <property type="entry name" value="PROTEASE SYNTHASE AND SPORULATION PROTEIN PAI 2"/>
    <property type="match status" value="1"/>
</dbReference>
<evidence type="ECO:0000313" key="1">
    <source>
        <dbReference type="EMBL" id="QDU30914.1"/>
    </source>
</evidence>
<sequence length="208" mass="23406">MYVPVPFAVNEPARLTQFMADHSFAMVVTEYEGVPFASHVPLLYQPAEGSRGVLVGHLARANPQWRAAEGLADGIPALAIFHGPHTYISPTWYAEPNTVPTWNYTAVHATGRLKLIADQSRLLELIRQTVNVYEAPQPQPWRLEDQDATFIEKLLGGIVGFEITIDELQGKWKLNQNQTVARRERVIEVLQSSSRYDDQQVAALMREV</sequence>
<dbReference type="Proteomes" id="UP000315017">
    <property type="component" value="Chromosome"/>
</dbReference>
<dbReference type="GO" id="GO:0006508">
    <property type="term" value="P:proteolysis"/>
    <property type="evidence" value="ECO:0007669"/>
    <property type="project" value="UniProtKB-KW"/>
</dbReference>
<dbReference type="AlphaFoldDB" id="A0A517YL33"/>
<dbReference type="Pfam" id="PF04299">
    <property type="entry name" value="FMN_bind_2"/>
    <property type="match status" value="1"/>
</dbReference>
<gene>
    <name evidence="1" type="primary">paiB</name>
    <name evidence="1" type="ORF">ETAA8_60670</name>
</gene>
<dbReference type="InterPro" id="IPR007396">
    <property type="entry name" value="TR_PAI2-type"/>
</dbReference>
<keyword evidence="1" id="KW-0645">Protease</keyword>
<name>A0A517YL33_9BACT</name>
<dbReference type="EMBL" id="CP036274">
    <property type="protein sequence ID" value="QDU30914.1"/>
    <property type="molecule type" value="Genomic_DNA"/>
</dbReference>
<keyword evidence="2" id="KW-1185">Reference proteome</keyword>
<dbReference type="PIRSF" id="PIRSF010372">
    <property type="entry name" value="PaiB"/>
    <property type="match status" value="1"/>
</dbReference>
<protein>
    <submittedName>
        <fullName evidence="1">Protease synthase and sporulation protein PAI 2</fullName>
    </submittedName>
</protein>
<dbReference type="PANTHER" id="PTHR35802:SF1">
    <property type="entry name" value="PROTEASE SYNTHASE AND SPORULATION PROTEIN PAI 2"/>
    <property type="match status" value="1"/>
</dbReference>
<proteinExistence type="predicted"/>
<accession>A0A517YL33</accession>
<dbReference type="InterPro" id="IPR012349">
    <property type="entry name" value="Split_barrel_FMN-bd"/>
</dbReference>
<dbReference type="KEGG" id="aagg:ETAA8_60670"/>
<dbReference type="OrthoDB" id="9794948at2"/>
<organism evidence="1 2">
    <name type="scientific">Anatilimnocola aggregata</name>
    <dbReference type="NCBI Taxonomy" id="2528021"/>
    <lineage>
        <taxon>Bacteria</taxon>
        <taxon>Pseudomonadati</taxon>
        <taxon>Planctomycetota</taxon>
        <taxon>Planctomycetia</taxon>
        <taxon>Pirellulales</taxon>
        <taxon>Pirellulaceae</taxon>
        <taxon>Anatilimnocola</taxon>
    </lineage>
</organism>
<keyword evidence="1" id="KW-0378">Hydrolase</keyword>